<dbReference type="PROSITE" id="PS50931">
    <property type="entry name" value="HTH_LYSR"/>
    <property type="match status" value="1"/>
</dbReference>
<evidence type="ECO:0000313" key="7">
    <source>
        <dbReference type="EMBL" id="OYD49690.1"/>
    </source>
</evidence>
<dbReference type="GO" id="GO:0003700">
    <property type="term" value="F:DNA-binding transcription factor activity"/>
    <property type="evidence" value="ECO:0007669"/>
    <property type="project" value="InterPro"/>
</dbReference>
<evidence type="ECO:0000313" key="8">
    <source>
        <dbReference type="Proteomes" id="UP000215441"/>
    </source>
</evidence>
<reference evidence="7 8" key="1">
    <citation type="submission" date="2017-07" db="EMBL/GenBank/DDBJ databases">
        <title>Acidovorax KNDSW TSA 6 genome sequence and assembly.</title>
        <authorList>
            <person name="Mayilraj S."/>
        </authorList>
    </citation>
    <scope>NUCLEOTIDE SEQUENCE [LARGE SCALE GENOMIC DNA]</scope>
    <source>
        <strain evidence="7 8">KNDSW-TSA6</strain>
    </source>
</reference>
<protein>
    <submittedName>
        <fullName evidence="7">LysR family transcriptional regulator</fullName>
    </submittedName>
</protein>
<dbReference type="OrthoDB" id="9178397at2"/>
<dbReference type="EMBL" id="NOIG01000008">
    <property type="protein sequence ID" value="OYD49690.1"/>
    <property type="molecule type" value="Genomic_DNA"/>
</dbReference>
<evidence type="ECO:0000259" key="6">
    <source>
        <dbReference type="PROSITE" id="PS50931"/>
    </source>
</evidence>
<accession>A0A235EL23</accession>
<dbReference type="RefSeq" id="WP_094289825.1">
    <property type="nucleotide sequence ID" value="NZ_NOIG01000008.1"/>
</dbReference>
<evidence type="ECO:0000256" key="5">
    <source>
        <dbReference type="SAM" id="MobiDB-lite"/>
    </source>
</evidence>
<dbReference type="GO" id="GO:0006351">
    <property type="term" value="P:DNA-templated transcription"/>
    <property type="evidence" value="ECO:0007669"/>
    <property type="project" value="TreeGrafter"/>
</dbReference>
<gene>
    <name evidence="7" type="ORF">CBY09_12020</name>
</gene>
<dbReference type="FunFam" id="1.10.10.10:FF:000001">
    <property type="entry name" value="LysR family transcriptional regulator"/>
    <property type="match status" value="1"/>
</dbReference>
<dbReference type="GO" id="GO:0043565">
    <property type="term" value="F:sequence-specific DNA binding"/>
    <property type="evidence" value="ECO:0007669"/>
    <property type="project" value="TreeGrafter"/>
</dbReference>
<dbReference type="Gene3D" id="1.10.10.10">
    <property type="entry name" value="Winged helix-like DNA-binding domain superfamily/Winged helix DNA-binding domain"/>
    <property type="match status" value="1"/>
</dbReference>
<dbReference type="PRINTS" id="PR00039">
    <property type="entry name" value="HTHLYSR"/>
</dbReference>
<keyword evidence="4" id="KW-0804">Transcription</keyword>
<dbReference type="PANTHER" id="PTHR30537:SF74">
    <property type="entry name" value="HTH-TYPE TRANSCRIPTIONAL REGULATOR TRPI"/>
    <property type="match status" value="1"/>
</dbReference>
<dbReference type="InterPro" id="IPR036390">
    <property type="entry name" value="WH_DNA-bd_sf"/>
</dbReference>
<feature type="domain" description="HTH lysR-type" evidence="6">
    <location>
        <begin position="6"/>
        <end position="63"/>
    </location>
</feature>
<dbReference type="InterPro" id="IPR036388">
    <property type="entry name" value="WH-like_DNA-bd_sf"/>
</dbReference>
<feature type="region of interest" description="Disordered" evidence="5">
    <location>
        <begin position="297"/>
        <end position="319"/>
    </location>
</feature>
<organism evidence="7 8">
    <name type="scientific">Acidovorax kalamii</name>
    <dbReference type="NCBI Taxonomy" id="2004485"/>
    <lineage>
        <taxon>Bacteria</taxon>
        <taxon>Pseudomonadati</taxon>
        <taxon>Pseudomonadota</taxon>
        <taxon>Betaproteobacteria</taxon>
        <taxon>Burkholderiales</taxon>
        <taxon>Comamonadaceae</taxon>
        <taxon>Acidovorax</taxon>
    </lineage>
</organism>
<dbReference type="SUPFAM" id="SSF46785">
    <property type="entry name" value="Winged helix' DNA-binding domain"/>
    <property type="match status" value="1"/>
</dbReference>
<dbReference type="Gene3D" id="3.40.190.10">
    <property type="entry name" value="Periplasmic binding protein-like II"/>
    <property type="match status" value="2"/>
</dbReference>
<dbReference type="InterPro" id="IPR000847">
    <property type="entry name" value="LysR_HTH_N"/>
</dbReference>
<sequence length="319" mass="34879">MHRHIPSTRALLAFEAVARHHSVSQAAEELCITHSAVSQQIRHLEAQLGVLLFERSARGSRLTPAGRRYHGQVVGDLLRLQNHTLEAMAQRPDGTRLLVGCVPVFAERWLLPRLPAFLARHRHCSLHLQVFPTQTYMAELPFDLAVQYDDASWPGAQATPLMREVVVAVCAPGARHRRAMARGDFRAAPLLQLSSRLGAWDDWFARAGITRVPEHRLGGHRFDLFSMLVEAVRADLGVGLVPQYFVQRELDAGTLALAHPHADTGARGYSLFMPPAREPDPTVAAFTQWLQAEVAASGAGVTPPQRGGAAAPATAAPAR</sequence>
<dbReference type="Proteomes" id="UP000215441">
    <property type="component" value="Unassembled WGS sequence"/>
</dbReference>
<dbReference type="PANTHER" id="PTHR30537">
    <property type="entry name" value="HTH-TYPE TRANSCRIPTIONAL REGULATOR"/>
    <property type="match status" value="1"/>
</dbReference>
<feature type="compositionally biased region" description="Low complexity" evidence="5">
    <location>
        <begin position="302"/>
        <end position="319"/>
    </location>
</feature>
<dbReference type="InterPro" id="IPR005119">
    <property type="entry name" value="LysR_subst-bd"/>
</dbReference>
<keyword evidence="3" id="KW-0238">DNA-binding</keyword>
<evidence type="ECO:0000256" key="3">
    <source>
        <dbReference type="ARBA" id="ARBA00023125"/>
    </source>
</evidence>
<comment type="similarity">
    <text evidence="1">Belongs to the LysR transcriptional regulatory family.</text>
</comment>
<comment type="caution">
    <text evidence="7">The sequence shown here is derived from an EMBL/GenBank/DDBJ whole genome shotgun (WGS) entry which is preliminary data.</text>
</comment>
<dbReference type="SUPFAM" id="SSF53850">
    <property type="entry name" value="Periplasmic binding protein-like II"/>
    <property type="match status" value="1"/>
</dbReference>
<evidence type="ECO:0000256" key="2">
    <source>
        <dbReference type="ARBA" id="ARBA00023015"/>
    </source>
</evidence>
<name>A0A235EL23_9BURK</name>
<keyword evidence="2" id="KW-0805">Transcription regulation</keyword>
<dbReference type="InterPro" id="IPR058163">
    <property type="entry name" value="LysR-type_TF_proteobact-type"/>
</dbReference>
<dbReference type="AlphaFoldDB" id="A0A235EL23"/>
<dbReference type="Pfam" id="PF03466">
    <property type="entry name" value="LysR_substrate"/>
    <property type="match status" value="1"/>
</dbReference>
<evidence type="ECO:0000256" key="4">
    <source>
        <dbReference type="ARBA" id="ARBA00023163"/>
    </source>
</evidence>
<dbReference type="Pfam" id="PF00126">
    <property type="entry name" value="HTH_1"/>
    <property type="match status" value="1"/>
</dbReference>
<evidence type="ECO:0000256" key="1">
    <source>
        <dbReference type="ARBA" id="ARBA00009437"/>
    </source>
</evidence>
<keyword evidence="8" id="KW-1185">Reference proteome</keyword>
<proteinExistence type="inferred from homology"/>